<evidence type="ECO:0000256" key="6">
    <source>
        <dbReference type="SAM" id="MobiDB-lite"/>
    </source>
</evidence>
<accession>A0AAV9X889</accession>
<keyword evidence="10" id="KW-1185">Reference proteome</keyword>
<organism evidence="9 10">
    <name type="scientific">Orbilia ellipsospora</name>
    <dbReference type="NCBI Taxonomy" id="2528407"/>
    <lineage>
        <taxon>Eukaryota</taxon>
        <taxon>Fungi</taxon>
        <taxon>Dikarya</taxon>
        <taxon>Ascomycota</taxon>
        <taxon>Pezizomycotina</taxon>
        <taxon>Orbiliomycetes</taxon>
        <taxon>Orbiliales</taxon>
        <taxon>Orbiliaceae</taxon>
        <taxon>Orbilia</taxon>
    </lineage>
</organism>
<feature type="compositionally biased region" description="Acidic residues" evidence="6">
    <location>
        <begin position="178"/>
        <end position="187"/>
    </location>
</feature>
<dbReference type="PANTHER" id="PTHR33048:SF47">
    <property type="entry name" value="INTEGRAL MEMBRANE PROTEIN-RELATED"/>
    <property type="match status" value="1"/>
</dbReference>
<evidence type="ECO:0000256" key="4">
    <source>
        <dbReference type="ARBA" id="ARBA00023136"/>
    </source>
</evidence>
<evidence type="ECO:0000313" key="10">
    <source>
        <dbReference type="Proteomes" id="UP001365542"/>
    </source>
</evidence>
<feature type="compositionally biased region" description="Basic and acidic residues" evidence="6">
    <location>
        <begin position="163"/>
        <end position="176"/>
    </location>
</feature>
<comment type="caution">
    <text evidence="9">The sequence shown here is derived from an EMBL/GenBank/DDBJ whole genome shotgun (WGS) entry which is preliminary data.</text>
</comment>
<dbReference type="EMBL" id="JAVHJO010000008">
    <property type="protein sequence ID" value="KAK6537900.1"/>
    <property type="molecule type" value="Genomic_DNA"/>
</dbReference>
<keyword evidence="3 7" id="KW-1133">Transmembrane helix</keyword>
<dbReference type="PANTHER" id="PTHR33048">
    <property type="entry name" value="PTH11-LIKE INTEGRAL MEMBRANE PROTEIN (AFU_ORTHOLOGUE AFUA_5G11245)"/>
    <property type="match status" value="1"/>
</dbReference>
<protein>
    <recommendedName>
        <fullName evidence="8">Rhodopsin domain-containing protein</fullName>
    </recommendedName>
</protein>
<feature type="domain" description="Rhodopsin" evidence="8">
    <location>
        <begin position="1"/>
        <end position="72"/>
    </location>
</feature>
<evidence type="ECO:0000256" key="1">
    <source>
        <dbReference type="ARBA" id="ARBA00004141"/>
    </source>
</evidence>
<evidence type="ECO:0000259" key="8">
    <source>
        <dbReference type="Pfam" id="PF20684"/>
    </source>
</evidence>
<reference evidence="9 10" key="1">
    <citation type="submission" date="2019-10" db="EMBL/GenBank/DDBJ databases">
        <authorList>
            <person name="Palmer J.M."/>
        </authorList>
    </citation>
    <scope>NUCLEOTIDE SEQUENCE [LARGE SCALE GENOMIC DNA]</scope>
    <source>
        <strain evidence="9 10">TWF694</strain>
    </source>
</reference>
<proteinExistence type="inferred from homology"/>
<feature type="compositionally biased region" description="Basic and acidic residues" evidence="6">
    <location>
        <begin position="188"/>
        <end position="197"/>
    </location>
</feature>
<dbReference type="InterPro" id="IPR049326">
    <property type="entry name" value="Rhodopsin_dom_fungi"/>
</dbReference>
<evidence type="ECO:0000256" key="2">
    <source>
        <dbReference type="ARBA" id="ARBA00022692"/>
    </source>
</evidence>
<sequence>MSVTKKSNLVVLLIFGVFTMFCSLIRIFYFYQIMISSYDITWTATAVAFWSTLECCLACVIASLPALNHIIVKHIRRKFKRSDTPRNMTNRLGIIQLVHRRPRPRGETVPKSSLFDDYTRFISSWARTSKANTNPETSSSSELQSRLAHEKNQTRTNSTASSTERDYYVVEERVVEAEVGEDEEEEEVHDRRKKDEELALPPQAHIQK</sequence>
<keyword evidence="4 7" id="KW-0472">Membrane</keyword>
<dbReference type="Pfam" id="PF20684">
    <property type="entry name" value="Fung_rhodopsin"/>
    <property type="match status" value="1"/>
</dbReference>
<name>A0AAV9X889_9PEZI</name>
<feature type="transmembrane region" description="Helical" evidence="7">
    <location>
        <begin position="9"/>
        <end position="29"/>
    </location>
</feature>
<comment type="subcellular location">
    <subcellularLocation>
        <location evidence="1">Membrane</location>
        <topology evidence="1">Multi-pass membrane protein</topology>
    </subcellularLocation>
</comment>
<feature type="region of interest" description="Disordered" evidence="6">
    <location>
        <begin position="129"/>
        <end position="208"/>
    </location>
</feature>
<feature type="compositionally biased region" description="Polar residues" evidence="6">
    <location>
        <begin position="129"/>
        <end position="144"/>
    </location>
</feature>
<evidence type="ECO:0000256" key="5">
    <source>
        <dbReference type="ARBA" id="ARBA00038359"/>
    </source>
</evidence>
<dbReference type="GO" id="GO:0016020">
    <property type="term" value="C:membrane"/>
    <property type="evidence" value="ECO:0007669"/>
    <property type="project" value="UniProtKB-SubCell"/>
</dbReference>
<evidence type="ECO:0000256" key="3">
    <source>
        <dbReference type="ARBA" id="ARBA00022989"/>
    </source>
</evidence>
<dbReference type="Proteomes" id="UP001365542">
    <property type="component" value="Unassembled WGS sequence"/>
</dbReference>
<comment type="similarity">
    <text evidence="5">Belongs to the SAT4 family.</text>
</comment>
<dbReference type="InterPro" id="IPR052337">
    <property type="entry name" value="SAT4-like"/>
</dbReference>
<keyword evidence="2 7" id="KW-0812">Transmembrane</keyword>
<feature type="transmembrane region" description="Helical" evidence="7">
    <location>
        <begin position="49"/>
        <end position="72"/>
    </location>
</feature>
<gene>
    <name evidence="9" type="ORF">TWF694_010799</name>
</gene>
<dbReference type="AlphaFoldDB" id="A0AAV9X889"/>
<evidence type="ECO:0000256" key="7">
    <source>
        <dbReference type="SAM" id="Phobius"/>
    </source>
</evidence>
<evidence type="ECO:0000313" key="9">
    <source>
        <dbReference type="EMBL" id="KAK6537900.1"/>
    </source>
</evidence>